<accession>X1EDP2</accession>
<proteinExistence type="predicted"/>
<comment type="caution">
    <text evidence="1">The sequence shown here is derived from an EMBL/GenBank/DDBJ whole genome shotgun (WGS) entry which is preliminary data.</text>
</comment>
<organism evidence="1">
    <name type="scientific">marine sediment metagenome</name>
    <dbReference type="NCBI Taxonomy" id="412755"/>
    <lineage>
        <taxon>unclassified sequences</taxon>
        <taxon>metagenomes</taxon>
        <taxon>ecological metagenomes</taxon>
    </lineage>
</organism>
<sequence length="62" mass="7141">NGAYAWTSMWMDGFWYESADFTYAVDRAYYAGLMDWSFVDDIDAGYIFNATNPALLLPSYDN</sequence>
<protein>
    <submittedName>
        <fullName evidence="1">Uncharacterized protein</fullName>
    </submittedName>
</protein>
<dbReference type="AlphaFoldDB" id="X1EDP2"/>
<feature type="non-terminal residue" evidence="1">
    <location>
        <position position="1"/>
    </location>
</feature>
<name>X1EDP2_9ZZZZ</name>
<evidence type="ECO:0000313" key="1">
    <source>
        <dbReference type="EMBL" id="GAH15264.1"/>
    </source>
</evidence>
<dbReference type="EMBL" id="BART01036865">
    <property type="protein sequence ID" value="GAH15264.1"/>
    <property type="molecule type" value="Genomic_DNA"/>
</dbReference>
<gene>
    <name evidence="1" type="ORF">S01H4_61973</name>
</gene>
<reference evidence="1" key="1">
    <citation type="journal article" date="2014" name="Front. Microbiol.">
        <title>High frequency of phylogenetically diverse reductive dehalogenase-homologous genes in deep subseafloor sedimentary metagenomes.</title>
        <authorList>
            <person name="Kawai M."/>
            <person name="Futagami T."/>
            <person name="Toyoda A."/>
            <person name="Takaki Y."/>
            <person name="Nishi S."/>
            <person name="Hori S."/>
            <person name="Arai W."/>
            <person name="Tsubouchi T."/>
            <person name="Morono Y."/>
            <person name="Uchiyama I."/>
            <person name="Ito T."/>
            <person name="Fujiyama A."/>
            <person name="Inagaki F."/>
            <person name="Takami H."/>
        </authorList>
    </citation>
    <scope>NUCLEOTIDE SEQUENCE</scope>
    <source>
        <strain evidence="1">Expedition CK06-06</strain>
    </source>
</reference>